<dbReference type="Proteomes" id="UP000294650">
    <property type="component" value="Unassembled WGS sequence"/>
</dbReference>
<reference evidence="2 3" key="1">
    <citation type="submission" date="2019-03" db="EMBL/GenBank/DDBJ databases">
        <title>Genomic Encyclopedia of Type Strains, Phase IV (KMG-IV): sequencing the most valuable type-strain genomes for metagenomic binning, comparative biology and taxonomic classification.</title>
        <authorList>
            <person name="Goeker M."/>
        </authorList>
    </citation>
    <scope>NUCLEOTIDE SEQUENCE [LARGE SCALE GENOMIC DNA]</scope>
    <source>
        <strain evidence="2 3">DSM 25894</strain>
    </source>
</reference>
<accession>A0A4R3N014</accession>
<keyword evidence="3" id="KW-1185">Reference proteome</keyword>
<gene>
    <name evidence="2" type="ORF">EDD68_11447</name>
</gene>
<dbReference type="PANTHER" id="PTHR40265">
    <property type="entry name" value="BLL2707 PROTEIN"/>
    <property type="match status" value="1"/>
</dbReference>
<dbReference type="AlphaFoldDB" id="A0A4R3N014"/>
<dbReference type="InterPro" id="IPR025870">
    <property type="entry name" value="Glyoxalase-like_dom"/>
</dbReference>
<comment type="caution">
    <text evidence="2">The sequence shown here is derived from an EMBL/GenBank/DDBJ whole genome shotgun (WGS) entry which is preliminary data.</text>
</comment>
<dbReference type="InterPro" id="IPR029068">
    <property type="entry name" value="Glyas_Bleomycin-R_OHBP_Dase"/>
</dbReference>
<name>A0A4R3N014_9BACI</name>
<dbReference type="PANTHER" id="PTHR40265:SF1">
    <property type="entry name" value="GLYOXALASE-LIKE DOMAIN-CONTAINING PROTEIN"/>
    <property type="match status" value="1"/>
</dbReference>
<dbReference type="Pfam" id="PF13468">
    <property type="entry name" value="Glyoxalase_3"/>
    <property type="match status" value="1"/>
</dbReference>
<evidence type="ECO:0000259" key="1">
    <source>
        <dbReference type="Pfam" id="PF13468"/>
    </source>
</evidence>
<dbReference type="RefSeq" id="WP_165902141.1">
    <property type="nucleotide sequence ID" value="NZ_SMAN01000014.1"/>
</dbReference>
<feature type="domain" description="Glyoxalase-like" evidence="1">
    <location>
        <begin position="4"/>
        <end position="186"/>
    </location>
</feature>
<dbReference type="EMBL" id="SMAN01000014">
    <property type="protein sequence ID" value="TCT20363.1"/>
    <property type="molecule type" value="Genomic_DNA"/>
</dbReference>
<sequence>MLAFDHLVIFSQNPELDQEHASIQHGLITTKGGHHEQWGTYNYLSFMENRCYIEWIGIEDEKKVQTSDNPLIQHVGYASGRGFYGPIQFALRTQHMDQFLDHYDTNHIPYHGPFPGQRKRPDGTVMKWRMLFPDYDLKYNILPFLIEWEDGENHPPQINIVNEVQFSHIQMGVKNIKEMAHRLQEIYMLKDARFIETEKGNWKAEWDLENGFLQLVKHAGLTAKFDDLTFR</sequence>
<proteinExistence type="predicted"/>
<organism evidence="2 3">
    <name type="scientific">Melghiribacillus thermohalophilus</name>
    <dbReference type="NCBI Taxonomy" id="1324956"/>
    <lineage>
        <taxon>Bacteria</taxon>
        <taxon>Bacillati</taxon>
        <taxon>Bacillota</taxon>
        <taxon>Bacilli</taxon>
        <taxon>Bacillales</taxon>
        <taxon>Bacillaceae</taxon>
        <taxon>Melghiribacillus</taxon>
    </lineage>
</organism>
<evidence type="ECO:0000313" key="2">
    <source>
        <dbReference type="EMBL" id="TCT20363.1"/>
    </source>
</evidence>
<dbReference type="Gene3D" id="3.10.180.10">
    <property type="entry name" value="2,3-Dihydroxybiphenyl 1,2-Dioxygenase, domain 1"/>
    <property type="match status" value="1"/>
</dbReference>
<protein>
    <submittedName>
        <fullName evidence="2">Glyoxalase-like protein</fullName>
    </submittedName>
</protein>
<evidence type="ECO:0000313" key="3">
    <source>
        <dbReference type="Proteomes" id="UP000294650"/>
    </source>
</evidence>